<dbReference type="SUPFAM" id="SSF52172">
    <property type="entry name" value="CheY-like"/>
    <property type="match status" value="1"/>
</dbReference>
<dbReference type="PROSITE" id="PS00675">
    <property type="entry name" value="SIGMA54_INTERACT_1"/>
    <property type="match status" value="1"/>
</dbReference>
<dbReference type="OrthoDB" id="9763792at2"/>
<evidence type="ECO:0000259" key="7">
    <source>
        <dbReference type="PROSITE" id="PS50045"/>
    </source>
</evidence>
<dbReference type="CDD" id="cd00009">
    <property type="entry name" value="AAA"/>
    <property type="match status" value="1"/>
</dbReference>
<feature type="domain" description="Sigma-54 factor interaction" evidence="7">
    <location>
        <begin position="141"/>
        <end position="370"/>
    </location>
</feature>
<dbReference type="InterPro" id="IPR027417">
    <property type="entry name" value="P-loop_NTPase"/>
</dbReference>
<keyword evidence="5" id="KW-0804">Transcription</keyword>
<dbReference type="PROSITE" id="PS50045">
    <property type="entry name" value="SIGMA54_INTERACT_4"/>
    <property type="match status" value="1"/>
</dbReference>
<dbReference type="PROSITE" id="PS50110">
    <property type="entry name" value="RESPONSE_REGULATORY"/>
    <property type="match status" value="1"/>
</dbReference>
<dbReference type="RefSeq" id="WP_092374750.1">
    <property type="nucleotide sequence ID" value="NZ_FORX01000008.1"/>
</dbReference>
<protein>
    <submittedName>
        <fullName evidence="9">Regulatory protein, Fis family</fullName>
    </submittedName>
</protein>
<dbReference type="SUPFAM" id="SSF46689">
    <property type="entry name" value="Homeodomain-like"/>
    <property type="match status" value="1"/>
</dbReference>
<keyword evidence="2" id="KW-0067">ATP-binding</keyword>
<dbReference type="Pfam" id="PF25601">
    <property type="entry name" value="AAA_lid_14"/>
    <property type="match status" value="1"/>
</dbReference>
<dbReference type="STRING" id="52560.SAMN04488082_108112"/>
<dbReference type="GO" id="GO:0005524">
    <property type="term" value="F:ATP binding"/>
    <property type="evidence" value="ECO:0007669"/>
    <property type="project" value="UniProtKB-KW"/>
</dbReference>
<feature type="domain" description="Response regulatory" evidence="8">
    <location>
        <begin position="2"/>
        <end position="117"/>
    </location>
</feature>
<keyword evidence="3" id="KW-0805">Transcription regulation</keyword>
<feature type="modified residue" description="4-aspartylphosphate" evidence="6">
    <location>
        <position position="52"/>
    </location>
</feature>
<dbReference type="InterPro" id="IPR011006">
    <property type="entry name" value="CheY-like_superfamily"/>
</dbReference>
<dbReference type="Pfam" id="PF00158">
    <property type="entry name" value="Sigma54_activat"/>
    <property type="match status" value="1"/>
</dbReference>
<evidence type="ECO:0000313" key="9">
    <source>
        <dbReference type="EMBL" id="SFJ86082.1"/>
    </source>
</evidence>
<dbReference type="InterPro" id="IPR025943">
    <property type="entry name" value="Sigma_54_int_dom_ATP-bd_2"/>
</dbReference>
<keyword evidence="4" id="KW-0238">DNA-binding</keyword>
<evidence type="ECO:0000256" key="1">
    <source>
        <dbReference type="ARBA" id="ARBA00022741"/>
    </source>
</evidence>
<keyword evidence="10" id="KW-1185">Reference proteome</keyword>
<accession>A0A1I3UT50</accession>
<organism evidence="9 10">
    <name type="scientific">Desulfomicrobium apsheronum</name>
    <dbReference type="NCBI Taxonomy" id="52560"/>
    <lineage>
        <taxon>Bacteria</taxon>
        <taxon>Pseudomonadati</taxon>
        <taxon>Thermodesulfobacteriota</taxon>
        <taxon>Desulfovibrionia</taxon>
        <taxon>Desulfovibrionales</taxon>
        <taxon>Desulfomicrobiaceae</taxon>
        <taxon>Desulfomicrobium</taxon>
    </lineage>
</organism>
<evidence type="ECO:0000259" key="8">
    <source>
        <dbReference type="PROSITE" id="PS50110"/>
    </source>
</evidence>
<keyword evidence="1" id="KW-0547">Nucleotide-binding</keyword>
<dbReference type="Proteomes" id="UP000198635">
    <property type="component" value="Unassembled WGS sequence"/>
</dbReference>
<dbReference type="InterPro" id="IPR009057">
    <property type="entry name" value="Homeodomain-like_sf"/>
</dbReference>
<keyword evidence="6" id="KW-0597">Phosphoprotein</keyword>
<dbReference type="Pfam" id="PF00072">
    <property type="entry name" value="Response_reg"/>
    <property type="match status" value="1"/>
</dbReference>
<evidence type="ECO:0000256" key="5">
    <source>
        <dbReference type="ARBA" id="ARBA00023163"/>
    </source>
</evidence>
<dbReference type="AlphaFoldDB" id="A0A1I3UT50"/>
<evidence type="ECO:0000313" key="10">
    <source>
        <dbReference type="Proteomes" id="UP000198635"/>
    </source>
</evidence>
<dbReference type="GO" id="GO:0043565">
    <property type="term" value="F:sequence-specific DNA binding"/>
    <property type="evidence" value="ECO:0007669"/>
    <property type="project" value="InterPro"/>
</dbReference>
<dbReference type="InterPro" id="IPR002197">
    <property type="entry name" value="HTH_Fis"/>
</dbReference>
<dbReference type="InterPro" id="IPR025662">
    <property type="entry name" value="Sigma_54_int_dom_ATP-bd_1"/>
</dbReference>
<dbReference type="PROSITE" id="PS00688">
    <property type="entry name" value="SIGMA54_INTERACT_3"/>
    <property type="match status" value="1"/>
</dbReference>
<dbReference type="Gene3D" id="3.40.50.2300">
    <property type="match status" value="1"/>
</dbReference>
<sequence length="461" mass="50508">MKLMVVDDEPVVLSTMQRLLRRRGYKNCVLCSSGREALERLETESVNVVLLDLLMSEVDGLTVLEQAKPRHPRTEFIVITAVEDVEQAVKALRLGAYDYLIKPVDQQRLLLTIERAYERLSMRAGLEGVAVSDVPEAFAGVFTVNSRMKEQLAYATALARGGRPVLITGESGTGKELVARGIHAAGPRADGPFVAVNVSAVPDNLFESQFFGHQKGAFTGASADHEGFFQQAHGGTLFLDEVGELPMHLQPKLLRVLEERTVPPIGGRKELAVDVCVISATNCDLDKACAEGRFRLDLLYRLRGGHIILPPLRARDADIALLARHFLEKACEDLDRPSLELSPGALAWLEACDFPGNVRELSNLMHNAALRNPEADGNVVKVESLLSGSHSTSEGTSADPAARRLCSLRENEARHVAYVLRAMQGDRHEAARILGISLRQVQRKIAALQEDARLGTFFGDI</sequence>
<dbReference type="GO" id="GO:0006355">
    <property type="term" value="P:regulation of DNA-templated transcription"/>
    <property type="evidence" value="ECO:0007669"/>
    <property type="project" value="InterPro"/>
</dbReference>
<dbReference type="Gene3D" id="3.40.50.300">
    <property type="entry name" value="P-loop containing nucleotide triphosphate hydrolases"/>
    <property type="match status" value="1"/>
</dbReference>
<evidence type="ECO:0000256" key="4">
    <source>
        <dbReference type="ARBA" id="ARBA00023125"/>
    </source>
</evidence>
<proteinExistence type="predicted"/>
<dbReference type="PROSITE" id="PS00676">
    <property type="entry name" value="SIGMA54_INTERACT_2"/>
    <property type="match status" value="1"/>
</dbReference>
<dbReference type="InterPro" id="IPR003593">
    <property type="entry name" value="AAA+_ATPase"/>
</dbReference>
<reference evidence="10" key="1">
    <citation type="submission" date="2016-10" db="EMBL/GenBank/DDBJ databases">
        <authorList>
            <person name="Varghese N."/>
            <person name="Submissions S."/>
        </authorList>
    </citation>
    <scope>NUCLEOTIDE SEQUENCE [LARGE SCALE GENOMIC DNA]</scope>
    <source>
        <strain evidence="10">DSM 5918</strain>
    </source>
</reference>
<dbReference type="SMART" id="SM00448">
    <property type="entry name" value="REC"/>
    <property type="match status" value="1"/>
</dbReference>
<dbReference type="InterPro" id="IPR058031">
    <property type="entry name" value="AAA_lid_NorR"/>
</dbReference>
<dbReference type="Gene3D" id="1.10.10.60">
    <property type="entry name" value="Homeodomain-like"/>
    <property type="match status" value="1"/>
</dbReference>
<dbReference type="Pfam" id="PF02954">
    <property type="entry name" value="HTH_8"/>
    <property type="match status" value="1"/>
</dbReference>
<dbReference type="InterPro" id="IPR025944">
    <property type="entry name" value="Sigma_54_int_dom_CS"/>
</dbReference>
<evidence type="ECO:0000256" key="6">
    <source>
        <dbReference type="PROSITE-ProRule" id="PRU00169"/>
    </source>
</evidence>
<dbReference type="SMART" id="SM00382">
    <property type="entry name" value="AAA"/>
    <property type="match status" value="1"/>
</dbReference>
<dbReference type="FunFam" id="3.40.50.300:FF:000006">
    <property type="entry name" value="DNA-binding transcriptional regulator NtrC"/>
    <property type="match status" value="1"/>
</dbReference>
<name>A0A1I3UT50_9BACT</name>
<dbReference type="GO" id="GO:0000160">
    <property type="term" value="P:phosphorelay signal transduction system"/>
    <property type="evidence" value="ECO:0007669"/>
    <property type="project" value="InterPro"/>
</dbReference>
<dbReference type="InterPro" id="IPR001789">
    <property type="entry name" value="Sig_transdc_resp-reg_receiver"/>
</dbReference>
<dbReference type="CDD" id="cd17536">
    <property type="entry name" value="REC_YesN-like"/>
    <property type="match status" value="1"/>
</dbReference>
<dbReference type="Gene3D" id="1.10.8.60">
    <property type="match status" value="1"/>
</dbReference>
<dbReference type="SUPFAM" id="SSF52540">
    <property type="entry name" value="P-loop containing nucleoside triphosphate hydrolases"/>
    <property type="match status" value="1"/>
</dbReference>
<dbReference type="PANTHER" id="PTHR32071:SF13">
    <property type="entry name" value="RESPONSE REGULATOR HSFA"/>
    <property type="match status" value="1"/>
</dbReference>
<evidence type="ECO:0000256" key="3">
    <source>
        <dbReference type="ARBA" id="ARBA00023015"/>
    </source>
</evidence>
<dbReference type="EMBL" id="FORX01000008">
    <property type="protein sequence ID" value="SFJ86082.1"/>
    <property type="molecule type" value="Genomic_DNA"/>
</dbReference>
<dbReference type="InterPro" id="IPR002078">
    <property type="entry name" value="Sigma_54_int"/>
</dbReference>
<dbReference type="PANTHER" id="PTHR32071">
    <property type="entry name" value="TRANSCRIPTIONAL REGULATORY PROTEIN"/>
    <property type="match status" value="1"/>
</dbReference>
<evidence type="ECO:0000256" key="2">
    <source>
        <dbReference type="ARBA" id="ARBA00022840"/>
    </source>
</evidence>
<gene>
    <name evidence="9" type="ORF">SAMN04488082_108112</name>
</gene>